<dbReference type="RefSeq" id="WP_212701409.1">
    <property type="nucleotide sequence ID" value="NZ_JADMKU010000010.1"/>
</dbReference>
<evidence type="ECO:0000313" key="2">
    <source>
        <dbReference type="Proteomes" id="UP001195941"/>
    </source>
</evidence>
<organism evidence="1 2">
    <name type="scientific">Thalassovita aquimarina</name>
    <dbReference type="NCBI Taxonomy" id="2785917"/>
    <lineage>
        <taxon>Bacteria</taxon>
        <taxon>Pseudomonadati</taxon>
        <taxon>Pseudomonadota</taxon>
        <taxon>Alphaproteobacteria</taxon>
        <taxon>Rhodobacterales</taxon>
        <taxon>Roseobacteraceae</taxon>
        <taxon>Thalassovita</taxon>
    </lineage>
</organism>
<gene>
    <name evidence="1" type="ORF">IT775_12260</name>
</gene>
<proteinExistence type="predicted"/>
<evidence type="ECO:0000313" key="1">
    <source>
        <dbReference type="EMBL" id="MBR9651894.1"/>
    </source>
</evidence>
<reference evidence="1 2" key="1">
    <citation type="journal article" date="2021" name="Arch. Microbiol.">
        <title>Thalassobius aquimarinus sp. nov., isolated from the Sea of Japan seashore.</title>
        <authorList>
            <person name="Kurilenko V.V."/>
            <person name="Romanenko L.A."/>
            <person name="Chernysheva N.Y."/>
            <person name="Velansky P.V."/>
            <person name="Tekutyeva L.A."/>
            <person name="Isaeva M.P."/>
            <person name="Mikhailov V.V."/>
        </authorList>
    </citation>
    <scope>NUCLEOTIDE SEQUENCE [LARGE SCALE GENOMIC DNA]</scope>
    <source>
        <strain evidence="1 2">KMM 8518</strain>
    </source>
</reference>
<keyword evidence="2" id="KW-1185">Reference proteome</keyword>
<comment type="caution">
    <text evidence="1">The sequence shown here is derived from an EMBL/GenBank/DDBJ whole genome shotgun (WGS) entry which is preliminary data.</text>
</comment>
<name>A0ABS5HSE4_9RHOB</name>
<dbReference type="Proteomes" id="UP001195941">
    <property type="component" value="Unassembled WGS sequence"/>
</dbReference>
<dbReference type="EMBL" id="JADMKU010000010">
    <property type="protein sequence ID" value="MBR9651894.1"/>
    <property type="molecule type" value="Genomic_DNA"/>
</dbReference>
<accession>A0ABS5HSE4</accession>
<sequence length="98" mass="11079">MSKYFGIWQSVIDIANDYGANYVTAAAWTQRGEIPRTHDFTTLRVIKARGFTTTPEELDRWHNAHKDFRAKLRNGSPEGDIVYPALPFRGLPGVEAAE</sequence>
<protein>
    <submittedName>
        <fullName evidence="1">Uncharacterized protein</fullName>
    </submittedName>
</protein>